<keyword evidence="15 19" id="KW-0472">Membrane</keyword>
<keyword evidence="11 18" id="KW-0812">Transmembrane</keyword>
<evidence type="ECO:0000256" key="1">
    <source>
        <dbReference type="ARBA" id="ARBA00001698"/>
    </source>
</evidence>
<keyword evidence="8" id="KW-1003">Cell membrane</keyword>
<dbReference type="PROSITE" id="PS01315">
    <property type="entry name" value="CDS"/>
    <property type="match status" value="1"/>
</dbReference>
<dbReference type="Pfam" id="PF01148">
    <property type="entry name" value="CTP_transf_1"/>
    <property type="match status" value="1"/>
</dbReference>
<feature type="transmembrane region" description="Helical" evidence="19">
    <location>
        <begin position="154"/>
        <end position="175"/>
    </location>
</feature>
<comment type="caution">
    <text evidence="20">The sequence shown here is derived from an EMBL/GenBank/DDBJ whole genome shotgun (WGS) entry which is preliminary data.</text>
</comment>
<keyword evidence="21" id="KW-1185">Reference proteome</keyword>
<proteinExistence type="inferred from homology"/>
<dbReference type="PANTHER" id="PTHR46382:SF1">
    <property type="entry name" value="PHOSPHATIDATE CYTIDYLYLTRANSFERASE"/>
    <property type="match status" value="1"/>
</dbReference>
<keyword evidence="14" id="KW-0443">Lipid metabolism</keyword>
<evidence type="ECO:0000256" key="5">
    <source>
        <dbReference type="ARBA" id="ARBA00010185"/>
    </source>
</evidence>
<evidence type="ECO:0000256" key="12">
    <source>
        <dbReference type="ARBA" id="ARBA00022695"/>
    </source>
</evidence>
<organism evidence="20 21">
    <name type="scientific">Rhodopseudomonas julia</name>
    <dbReference type="NCBI Taxonomy" id="200617"/>
    <lineage>
        <taxon>Bacteria</taxon>
        <taxon>Pseudomonadati</taxon>
        <taxon>Pseudomonadota</taxon>
        <taxon>Alphaproteobacteria</taxon>
        <taxon>Hyphomicrobiales</taxon>
        <taxon>Nitrobacteraceae</taxon>
        <taxon>Rhodopseudomonas</taxon>
    </lineage>
</organism>
<dbReference type="Proteomes" id="UP001230253">
    <property type="component" value="Unassembled WGS sequence"/>
</dbReference>
<keyword evidence="16" id="KW-0594">Phospholipid biosynthesis</keyword>
<keyword evidence="17" id="KW-1208">Phospholipid metabolism</keyword>
<evidence type="ECO:0000256" key="7">
    <source>
        <dbReference type="ARBA" id="ARBA00019373"/>
    </source>
</evidence>
<dbReference type="EC" id="2.7.7.41" evidence="6 18"/>
<evidence type="ECO:0000256" key="17">
    <source>
        <dbReference type="ARBA" id="ARBA00023264"/>
    </source>
</evidence>
<dbReference type="InterPro" id="IPR000374">
    <property type="entry name" value="PC_trans"/>
</dbReference>
<feature type="transmembrane region" description="Helical" evidence="19">
    <location>
        <begin position="128"/>
        <end position="148"/>
    </location>
</feature>
<evidence type="ECO:0000256" key="19">
    <source>
        <dbReference type="SAM" id="Phobius"/>
    </source>
</evidence>
<feature type="transmembrane region" description="Helical" evidence="19">
    <location>
        <begin position="195"/>
        <end position="214"/>
    </location>
</feature>
<reference evidence="20 21" key="1">
    <citation type="submission" date="2023-07" db="EMBL/GenBank/DDBJ databases">
        <title>Genomic Encyclopedia of Type Strains, Phase IV (KMG-IV): sequencing the most valuable type-strain genomes for metagenomic binning, comparative biology and taxonomic classification.</title>
        <authorList>
            <person name="Goeker M."/>
        </authorList>
    </citation>
    <scope>NUCLEOTIDE SEQUENCE [LARGE SCALE GENOMIC DNA]</scope>
    <source>
        <strain evidence="20 21">DSM 11549</strain>
    </source>
</reference>
<sequence length="294" mass="30756">MSEGKGIFSFDRSDLPTRVVSAAILLPLAVLPTWFGGVAFFLLVLVLALLVFYEWTRMSECEQPQAWRIGEGLLLAFALLVTFGGLPGGGILLLLLPLVAVPLVASGTVLFDQGVVSAHAAGGRDRRPLWLALGVLYAGLPSVALLALRSDAESGRLVLFFLLFVVWVTDIAAYFGGRGIGGKKLWPRVSPSKTWSGAAAGAAGAVVVGILFAIFTDSRWASALGAALILSVAAQLGDLGESAMKRRFGAKDSGRLIPGHGGLMDRIDGLYAAAVVAVLLALSGFAAPIPDWTQ</sequence>
<protein>
    <recommendedName>
        <fullName evidence="7 18">Phosphatidate cytidylyltransferase</fullName>
        <ecNumber evidence="6 18">2.7.7.41</ecNumber>
    </recommendedName>
</protein>
<evidence type="ECO:0000256" key="3">
    <source>
        <dbReference type="ARBA" id="ARBA00005119"/>
    </source>
</evidence>
<comment type="pathway">
    <text evidence="3 18">Phospholipid metabolism; CDP-diacylglycerol biosynthesis; CDP-diacylglycerol from sn-glycerol 3-phosphate: step 3/3.</text>
</comment>
<comment type="similarity">
    <text evidence="5 18">Belongs to the CDS family.</text>
</comment>
<evidence type="ECO:0000256" key="11">
    <source>
        <dbReference type="ARBA" id="ARBA00022692"/>
    </source>
</evidence>
<evidence type="ECO:0000256" key="4">
    <source>
        <dbReference type="ARBA" id="ARBA00005189"/>
    </source>
</evidence>
<comment type="subcellular location">
    <subcellularLocation>
        <location evidence="2">Cell membrane</location>
        <topology evidence="2">Multi-pass membrane protein</topology>
    </subcellularLocation>
</comment>
<dbReference type="RefSeq" id="WP_307155366.1">
    <property type="nucleotide sequence ID" value="NZ_JAUSUK010000002.1"/>
</dbReference>
<evidence type="ECO:0000256" key="14">
    <source>
        <dbReference type="ARBA" id="ARBA00023098"/>
    </source>
</evidence>
<accession>A0ABU0C9W1</accession>
<evidence type="ECO:0000256" key="8">
    <source>
        <dbReference type="ARBA" id="ARBA00022475"/>
    </source>
</evidence>
<feature type="transmembrane region" description="Helical" evidence="19">
    <location>
        <begin position="65"/>
        <end position="85"/>
    </location>
</feature>
<feature type="transmembrane region" description="Helical" evidence="19">
    <location>
        <begin position="20"/>
        <end position="53"/>
    </location>
</feature>
<evidence type="ECO:0000313" key="21">
    <source>
        <dbReference type="Proteomes" id="UP001230253"/>
    </source>
</evidence>
<gene>
    <name evidence="20" type="ORF">J2R99_003181</name>
</gene>
<evidence type="ECO:0000256" key="18">
    <source>
        <dbReference type="RuleBase" id="RU003938"/>
    </source>
</evidence>
<keyword evidence="9" id="KW-0444">Lipid biosynthesis</keyword>
<evidence type="ECO:0000256" key="6">
    <source>
        <dbReference type="ARBA" id="ARBA00012487"/>
    </source>
</evidence>
<feature type="transmembrane region" description="Helical" evidence="19">
    <location>
        <begin position="270"/>
        <end position="289"/>
    </location>
</feature>
<evidence type="ECO:0000256" key="9">
    <source>
        <dbReference type="ARBA" id="ARBA00022516"/>
    </source>
</evidence>
<keyword evidence="12 18" id="KW-0548">Nucleotidyltransferase</keyword>
<dbReference type="GO" id="GO:0004605">
    <property type="term" value="F:phosphatidate cytidylyltransferase activity"/>
    <property type="evidence" value="ECO:0007669"/>
    <property type="project" value="UniProtKB-EC"/>
</dbReference>
<dbReference type="EMBL" id="JAUSUK010000002">
    <property type="protein sequence ID" value="MDQ0327312.1"/>
    <property type="molecule type" value="Genomic_DNA"/>
</dbReference>
<dbReference type="PANTHER" id="PTHR46382">
    <property type="entry name" value="PHOSPHATIDATE CYTIDYLYLTRANSFERASE"/>
    <property type="match status" value="1"/>
</dbReference>
<evidence type="ECO:0000313" key="20">
    <source>
        <dbReference type="EMBL" id="MDQ0327312.1"/>
    </source>
</evidence>
<comment type="catalytic activity">
    <reaction evidence="1 18">
        <text>a 1,2-diacyl-sn-glycero-3-phosphate + CTP + H(+) = a CDP-1,2-diacyl-sn-glycerol + diphosphate</text>
        <dbReference type="Rhea" id="RHEA:16229"/>
        <dbReference type="ChEBI" id="CHEBI:15378"/>
        <dbReference type="ChEBI" id="CHEBI:33019"/>
        <dbReference type="ChEBI" id="CHEBI:37563"/>
        <dbReference type="ChEBI" id="CHEBI:58332"/>
        <dbReference type="ChEBI" id="CHEBI:58608"/>
        <dbReference type="EC" id="2.7.7.41"/>
    </reaction>
</comment>
<evidence type="ECO:0000256" key="13">
    <source>
        <dbReference type="ARBA" id="ARBA00022989"/>
    </source>
</evidence>
<evidence type="ECO:0000256" key="15">
    <source>
        <dbReference type="ARBA" id="ARBA00023136"/>
    </source>
</evidence>
<name>A0ABU0C9W1_9BRAD</name>
<evidence type="ECO:0000256" key="16">
    <source>
        <dbReference type="ARBA" id="ARBA00023209"/>
    </source>
</evidence>
<evidence type="ECO:0000256" key="2">
    <source>
        <dbReference type="ARBA" id="ARBA00004651"/>
    </source>
</evidence>
<keyword evidence="13 19" id="KW-1133">Transmembrane helix</keyword>
<comment type="pathway">
    <text evidence="4">Lipid metabolism.</text>
</comment>
<keyword evidence="10 18" id="KW-0808">Transferase</keyword>
<evidence type="ECO:0000256" key="10">
    <source>
        <dbReference type="ARBA" id="ARBA00022679"/>
    </source>
</evidence>